<keyword evidence="10" id="KW-1185">Reference proteome</keyword>
<evidence type="ECO:0000256" key="3">
    <source>
        <dbReference type="ARBA" id="ARBA00023082"/>
    </source>
</evidence>
<dbReference type="SUPFAM" id="SSF88659">
    <property type="entry name" value="Sigma3 and sigma4 domains of RNA polymerase sigma factors"/>
    <property type="match status" value="1"/>
</dbReference>
<keyword evidence="4" id="KW-0238">DNA-binding</keyword>
<reference evidence="9 10" key="1">
    <citation type="submission" date="2017-07" db="EMBL/GenBank/DDBJ databases">
        <title>Draft whole genome sequences of clinical Proprionibacteriaceae strains.</title>
        <authorList>
            <person name="Bernier A.-M."/>
            <person name="Bernard K."/>
            <person name="Domingo M.-C."/>
        </authorList>
    </citation>
    <scope>NUCLEOTIDE SEQUENCE [LARGE SCALE GENOMIC DNA]</scope>
    <source>
        <strain evidence="9 10">NML 030167</strain>
    </source>
</reference>
<dbReference type="PANTHER" id="PTHR43133:SF8">
    <property type="entry name" value="RNA POLYMERASE SIGMA FACTOR HI_1459-RELATED"/>
    <property type="match status" value="1"/>
</dbReference>
<protein>
    <submittedName>
        <fullName evidence="9">RNA polymerase subunit sigma-70</fullName>
    </submittedName>
</protein>
<dbReference type="InterPro" id="IPR013324">
    <property type="entry name" value="RNA_pol_sigma_r3/r4-like"/>
</dbReference>
<accession>A0A4R6LR82</accession>
<dbReference type="Pfam" id="PF04542">
    <property type="entry name" value="Sigma70_r2"/>
    <property type="match status" value="1"/>
</dbReference>
<dbReference type="CDD" id="cd06171">
    <property type="entry name" value="Sigma70_r4"/>
    <property type="match status" value="1"/>
</dbReference>
<evidence type="ECO:0000256" key="5">
    <source>
        <dbReference type="ARBA" id="ARBA00023163"/>
    </source>
</evidence>
<dbReference type="AlphaFoldDB" id="A0A255GPA3"/>
<evidence type="ECO:0000256" key="1">
    <source>
        <dbReference type="ARBA" id="ARBA00010641"/>
    </source>
</evidence>
<dbReference type="InterPro" id="IPR039425">
    <property type="entry name" value="RNA_pol_sigma-70-like"/>
</dbReference>
<proteinExistence type="inferred from homology"/>
<dbReference type="PANTHER" id="PTHR43133">
    <property type="entry name" value="RNA POLYMERASE ECF-TYPE SIGMA FACTO"/>
    <property type="match status" value="1"/>
</dbReference>
<feature type="domain" description="RNA polymerase sigma factor 70 region 4 type 2" evidence="8">
    <location>
        <begin position="155"/>
        <end position="206"/>
    </location>
</feature>
<dbReference type="InterPro" id="IPR036388">
    <property type="entry name" value="WH-like_DNA-bd_sf"/>
</dbReference>
<feature type="region of interest" description="Disordered" evidence="6">
    <location>
        <begin position="112"/>
        <end position="144"/>
    </location>
</feature>
<dbReference type="Pfam" id="PF08281">
    <property type="entry name" value="Sigma70_r4_2"/>
    <property type="match status" value="1"/>
</dbReference>
<dbReference type="GO" id="GO:0003677">
    <property type="term" value="F:DNA binding"/>
    <property type="evidence" value="ECO:0007669"/>
    <property type="project" value="UniProtKB-KW"/>
</dbReference>
<dbReference type="SUPFAM" id="SSF88946">
    <property type="entry name" value="Sigma2 domain of RNA polymerase sigma factors"/>
    <property type="match status" value="1"/>
</dbReference>
<dbReference type="NCBIfam" id="TIGR02937">
    <property type="entry name" value="sigma70-ECF"/>
    <property type="match status" value="1"/>
</dbReference>
<dbReference type="Proteomes" id="UP000215896">
    <property type="component" value="Unassembled WGS sequence"/>
</dbReference>
<dbReference type="OrthoDB" id="5244716at2"/>
<dbReference type="RefSeq" id="WP_094404445.1">
    <property type="nucleotide sequence ID" value="NZ_NMVO01000001.1"/>
</dbReference>
<dbReference type="InterPro" id="IPR013249">
    <property type="entry name" value="RNA_pol_sigma70_r4_t2"/>
</dbReference>
<evidence type="ECO:0000259" key="7">
    <source>
        <dbReference type="Pfam" id="PF04542"/>
    </source>
</evidence>
<evidence type="ECO:0000256" key="2">
    <source>
        <dbReference type="ARBA" id="ARBA00023015"/>
    </source>
</evidence>
<comment type="caution">
    <text evidence="9">The sequence shown here is derived from an EMBL/GenBank/DDBJ whole genome shotgun (WGS) entry which is preliminary data.</text>
</comment>
<evidence type="ECO:0000259" key="8">
    <source>
        <dbReference type="Pfam" id="PF08281"/>
    </source>
</evidence>
<accession>A0A255GPA3</accession>
<dbReference type="Gene3D" id="1.10.10.10">
    <property type="entry name" value="Winged helix-like DNA-binding domain superfamily/Winged helix DNA-binding domain"/>
    <property type="match status" value="1"/>
</dbReference>
<evidence type="ECO:0000313" key="10">
    <source>
        <dbReference type="Proteomes" id="UP000215896"/>
    </source>
</evidence>
<feature type="compositionally biased region" description="Basic and acidic residues" evidence="6">
    <location>
        <begin position="112"/>
        <end position="124"/>
    </location>
</feature>
<gene>
    <name evidence="9" type="ORF">CGZ94_01765</name>
</gene>
<evidence type="ECO:0000256" key="6">
    <source>
        <dbReference type="SAM" id="MobiDB-lite"/>
    </source>
</evidence>
<evidence type="ECO:0000313" key="9">
    <source>
        <dbReference type="EMBL" id="OYO17639.1"/>
    </source>
</evidence>
<organism evidence="9 10">
    <name type="scientific">Enemella evansiae</name>
    <dbReference type="NCBI Taxonomy" id="2016499"/>
    <lineage>
        <taxon>Bacteria</taxon>
        <taxon>Bacillati</taxon>
        <taxon>Actinomycetota</taxon>
        <taxon>Actinomycetes</taxon>
        <taxon>Propionibacteriales</taxon>
        <taxon>Propionibacteriaceae</taxon>
        <taxon>Enemella</taxon>
    </lineage>
</organism>
<dbReference type="GO" id="GO:0016987">
    <property type="term" value="F:sigma factor activity"/>
    <property type="evidence" value="ECO:0007669"/>
    <property type="project" value="UniProtKB-KW"/>
</dbReference>
<keyword evidence="5" id="KW-0804">Transcription</keyword>
<dbReference type="InterPro" id="IPR013325">
    <property type="entry name" value="RNA_pol_sigma_r2"/>
</dbReference>
<keyword evidence="3" id="KW-0731">Sigma factor</keyword>
<dbReference type="InterPro" id="IPR007627">
    <property type="entry name" value="RNA_pol_sigma70_r2"/>
</dbReference>
<feature type="domain" description="RNA polymerase sigma-70 region 2" evidence="7">
    <location>
        <begin position="48"/>
        <end position="116"/>
    </location>
</feature>
<dbReference type="Gene3D" id="1.10.1740.10">
    <property type="match status" value="1"/>
</dbReference>
<sequence>MSDGPIDSTVTENTPANDLAERSLLGEIDDRQLILRAQDGETEAFGQLVDRYQGRLFRTAYMILADRQDSEDVVQETLILAWKRLHLLENPAAFRGWVSQICSRRATDMVRRRARRQTDAHDPEDLQLESNGMADGSRRSRVDPAHTTEVNAQLHALAQILATLDSELRVCWVLREIEELSYREIAQTLSLTEPTVRGRIARARTQIIQRMEEWR</sequence>
<name>A0A255GPA3_9ACTN</name>
<keyword evidence="2" id="KW-0805">Transcription regulation</keyword>
<dbReference type="InterPro" id="IPR014284">
    <property type="entry name" value="RNA_pol_sigma-70_dom"/>
</dbReference>
<dbReference type="EMBL" id="NMVO01000001">
    <property type="protein sequence ID" value="OYO17639.1"/>
    <property type="molecule type" value="Genomic_DNA"/>
</dbReference>
<comment type="similarity">
    <text evidence="1">Belongs to the sigma-70 factor family. ECF subfamily.</text>
</comment>
<evidence type="ECO:0000256" key="4">
    <source>
        <dbReference type="ARBA" id="ARBA00023125"/>
    </source>
</evidence>
<dbReference type="GO" id="GO:0006352">
    <property type="term" value="P:DNA-templated transcription initiation"/>
    <property type="evidence" value="ECO:0007669"/>
    <property type="project" value="InterPro"/>
</dbReference>